<protein>
    <submittedName>
        <fullName evidence="1">Uncharacterized protein</fullName>
    </submittedName>
</protein>
<evidence type="ECO:0000313" key="1">
    <source>
        <dbReference type="EMBL" id="CUN16811.1"/>
    </source>
</evidence>
<gene>
    <name evidence="1" type="ORF">ERS852429_02244</name>
</gene>
<reference evidence="1 2" key="1">
    <citation type="submission" date="2015-09" db="EMBL/GenBank/DDBJ databases">
        <authorList>
            <consortium name="Pathogen Informatics"/>
        </authorList>
    </citation>
    <scope>NUCLEOTIDE SEQUENCE [LARGE SCALE GENOMIC DNA]</scope>
    <source>
        <strain evidence="1 2">2789STDY5608872</strain>
    </source>
</reference>
<evidence type="ECO:0000313" key="2">
    <source>
        <dbReference type="Proteomes" id="UP000095591"/>
    </source>
</evidence>
<dbReference type="RefSeq" id="WP_229055238.1">
    <property type="nucleotide sequence ID" value="NZ_CP103256.1"/>
</dbReference>
<dbReference type="AlphaFoldDB" id="A0A173UP56"/>
<name>A0A173UP56_PARDI</name>
<sequence length="62" mass="6892">MKKKLKDLYCQRPHVVIVGAGASRAVMGKSCPTMNEAIEQVGLDRILEGFMLETKSKNLEDI</sequence>
<proteinExistence type="predicted"/>
<dbReference type="EMBL" id="CYXP01000005">
    <property type="protein sequence ID" value="CUN16811.1"/>
    <property type="molecule type" value="Genomic_DNA"/>
</dbReference>
<dbReference type="Proteomes" id="UP000095591">
    <property type="component" value="Unassembled WGS sequence"/>
</dbReference>
<accession>A0A173UP56</accession>
<organism evidence="1 2">
    <name type="scientific">Parabacteroides distasonis</name>
    <dbReference type="NCBI Taxonomy" id="823"/>
    <lineage>
        <taxon>Bacteria</taxon>
        <taxon>Pseudomonadati</taxon>
        <taxon>Bacteroidota</taxon>
        <taxon>Bacteroidia</taxon>
        <taxon>Bacteroidales</taxon>
        <taxon>Tannerellaceae</taxon>
        <taxon>Parabacteroides</taxon>
    </lineage>
</organism>